<comment type="cofactor">
    <cofactor evidence="1">
        <name>[4Fe-4S] cluster</name>
        <dbReference type="ChEBI" id="CHEBI:49883"/>
    </cofactor>
</comment>
<dbReference type="GO" id="GO:0046872">
    <property type="term" value="F:metal ion binding"/>
    <property type="evidence" value="ECO:0007669"/>
    <property type="project" value="UniProtKB-KW"/>
</dbReference>
<dbReference type="KEGG" id="saf:SULAZ_0447"/>
<keyword evidence="8" id="KW-0408">Iron</keyword>
<keyword evidence="7 14" id="KW-0560">Oxidoreductase</keyword>
<dbReference type="Pfam" id="PF02943">
    <property type="entry name" value="FeThRed_B"/>
    <property type="match status" value="1"/>
</dbReference>
<accession>C1DTK2</accession>
<dbReference type="STRING" id="204536.SULAZ_0447"/>
<name>C1DTK2_SULAA</name>
<evidence type="ECO:0000256" key="2">
    <source>
        <dbReference type="ARBA" id="ARBA00003945"/>
    </source>
</evidence>
<dbReference type="PANTHER" id="PTHR35113">
    <property type="entry name" value="FERREDOXIN-THIOREDOXIN REDUCTASE CATALYTIC CHAIN, CHLOROPLASTIC"/>
    <property type="match status" value="1"/>
</dbReference>
<evidence type="ECO:0000313" key="14">
    <source>
        <dbReference type="EMBL" id="ACN99602.1"/>
    </source>
</evidence>
<keyword evidence="5" id="KW-0004">4Fe-4S</keyword>
<comment type="similarity">
    <text evidence="3">Belongs to the ferredoxin thioredoxin reductase beta subunit family.</text>
</comment>
<reference evidence="14 15" key="1">
    <citation type="journal article" date="2009" name="J. Bacteriol.">
        <title>Complete and draft genome sequences of six members of the Aquificales.</title>
        <authorList>
            <person name="Reysenbach A.L."/>
            <person name="Hamamura N."/>
            <person name="Podar M."/>
            <person name="Griffiths E."/>
            <person name="Ferreira S."/>
            <person name="Hochstein R."/>
            <person name="Heidelberg J."/>
            <person name="Johnson J."/>
            <person name="Mead D."/>
            <person name="Pohorille A."/>
            <person name="Sarmiento M."/>
            <person name="Schweighofer K."/>
            <person name="Seshadri R."/>
            <person name="Voytek M.A."/>
        </authorList>
    </citation>
    <scope>NUCLEOTIDE SEQUENCE [LARGE SCALE GENOMIC DNA]</scope>
    <source>
        <strain evidence="15">Az-Fu1 / DSM 15241 / OCM 825</strain>
    </source>
</reference>
<evidence type="ECO:0000256" key="7">
    <source>
        <dbReference type="ARBA" id="ARBA00023002"/>
    </source>
</evidence>
<protein>
    <recommendedName>
        <fullName evidence="4">ferredoxin:thioredoxin reductase</fullName>
        <ecNumber evidence="4">1.8.7.2</ecNumber>
    </recommendedName>
    <alternativeName>
        <fullName evidence="12">Ferredoxin-thioredoxin reductase subunit B</fullName>
    </alternativeName>
</protein>
<dbReference type="InterPro" id="IPR036644">
    <property type="entry name" value="FTR_bsu_sf"/>
</dbReference>
<dbReference type="Proteomes" id="UP000001369">
    <property type="component" value="Chromosome"/>
</dbReference>
<dbReference type="OrthoDB" id="12890at2"/>
<dbReference type="GO" id="GO:0016730">
    <property type="term" value="F:oxidoreductase activity, acting on iron-sulfur proteins as donors"/>
    <property type="evidence" value="ECO:0007669"/>
    <property type="project" value="InterPro"/>
</dbReference>
<evidence type="ECO:0000313" key="15">
    <source>
        <dbReference type="Proteomes" id="UP000001369"/>
    </source>
</evidence>
<dbReference type="SUPFAM" id="SSF57662">
    <property type="entry name" value="Ferredoxin thioredoxin reductase (FTR), catalytic beta chain"/>
    <property type="match status" value="1"/>
</dbReference>
<keyword evidence="6" id="KW-0479">Metal-binding</keyword>
<comment type="function">
    <text evidence="2">Catalytic subunit of the ferredoxin-thioredoxin reductase (FTR), which catalyzes the two-electron reduction of thioredoxins by the electrons provided by reduced ferredoxin.</text>
</comment>
<dbReference type="Gene3D" id="3.90.460.10">
    <property type="entry name" value="Ferredoxin thioredoxin reductase catalytic beta subunit"/>
    <property type="match status" value="1"/>
</dbReference>
<dbReference type="PANTHER" id="PTHR35113:SF1">
    <property type="entry name" value="FERREDOXIN-THIOREDOXIN REDUCTASE CATALYTIC CHAIN, CHLOROPLASTIC"/>
    <property type="match status" value="1"/>
</dbReference>
<dbReference type="AlphaFoldDB" id="C1DTK2"/>
<evidence type="ECO:0000256" key="8">
    <source>
        <dbReference type="ARBA" id="ARBA00023004"/>
    </source>
</evidence>
<evidence type="ECO:0000256" key="11">
    <source>
        <dbReference type="ARBA" id="ARBA00026011"/>
    </source>
</evidence>
<evidence type="ECO:0000256" key="3">
    <source>
        <dbReference type="ARBA" id="ARBA00007941"/>
    </source>
</evidence>
<gene>
    <name evidence="14" type="ordered locus">SULAZ_0447</name>
</gene>
<evidence type="ECO:0000256" key="10">
    <source>
        <dbReference type="ARBA" id="ARBA00023157"/>
    </source>
</evidence>
<dbReference type="HOGENOM" id="CLU_139142_0_0_0"/>
<evidence type="ECO:0000256" key="9">
    <source>
        <dbReference type="ARBA" id="ARBA00023014"/>
    </source>
</evidence>
<keyword evidence="15" id="KW-1185">Reference proteome</keyword>
<sequence length="161" mass="18650">MENIKPEILEKMKNFVNTFAEKSGTVPNPNEEVRMAVIQGLAAHVQELGKPLCPCNFYPDKKEEVKKRRWICACDEMQIFKYCHCLLFTTPEGLPITEYLPEWHEGRQIYGLVKDPTPDKGRSLSKVENIVENLKEYIKEHGLDIPEEDILKFAQETAKKK</sequence>
<organism evidence="14 15">
    <name type="scientific">Sulfurihydrogenibium azorense (strain DSM 15241 / OCM 825 / Az-Fu1)</name>
    <dbReference type="NCBI Taxonomy" id="204536"/>
    <lineage>
        <taxon>Bacteria</taxon>
        <taxon>Pseudomonadati</taxon>
        <taxon>Aquificota</taxon>
        <taxon>Aquificia</taxon>
        <taxon>Aquificales</taxon>
        <taxon>Hydrogenothermaceae</taxon>
        <taxon>Sulfurihydrogenibium</taxon>
    </lineage>
</organism>
<evidence type="ECO:0000256" key="4">
    <source>
        <dbReference type="ARBA" id="ARBA00012358"/>
    </source>
</evidence>
<evidence type="ECO:0000256" key="1">
    <source>
        <dbReference type="ARBA" id="ARBA00001966"/>
    </source>
</evidence>
<evidence type="ECO:0000256" key="12">
    <source>
        <dbReference type="ARBA" id="ARBA00030295"/>
    </source>
</evidence>
<proteinExistence type="inferred from homology"/>
<evidence type="ECO:0000256" key="5">
    <source>
        <dbReference type="ARBA" id="ARBA00022485"/>
    </source>
</evidence>
<keyword evidence="10" id="KW-1015">Disulfide bond</keyword>
<dbReference type="EC" id="1.8.7.2" evidence="4"/>
<keyword evidence="9" id="KW-0411">Iron-sulfur</keyword>
<dbReference type="EMBL" id="CP001229">
    <property type="protein sequence ID" value="ACN99602.1"/>
    <property type="molecule type" value="Genomic_DNA"/>
</dbReference>
<comment type="subunit">
    <text evidence="11">Heterodimer of subunit A (variable subunit) and subunit B (catalytic subunit). Heterodimeric FTR forms a complex with ferredoxin and thioredoxin.</text>
</comment>
<comment type="catalytic activity">
    <reaction evidence="13">
        <text>[thioredoxin]-disulfide + 2 reduced [2Fe-2S]-[ferredoxin] + 2 H(+) = [thioredoxin]-dithiol + 2 oxidized [2Fe-2S]-[ferredoxin]</text>
        <dbReference type="Rhea" id="RHEA:42336"/>
        <dbReference type="Rhea" id="RHEA-COMP:10000"/>
        <dbReference type="Rhea" id="RHEA-COMP:10001"/>
        <dbReference type="Rhea" id="RHEA-COMP:10698"/>
        <dbReference type="Rhea" id="RHEA-COMP:10700"/>
        <dbReference type="ChEBI" id="CHEBI:15378"/>
        <dbReference type="ChEBI" id="CHEBI:29950"/>
        <dbReference type="ChEBI" id="CHEBI:33737"/>
        <dbReference type="ChEBI" id="CHEBI:33738"/>
        <dbReference type="ChEBI" id="CHEBI:50058"/>
        <dbReference type="EC" id="1.8.7.2"/>
    </reaction>
</comment>
<dbReference type="InterPro" id="IPR004209">
    <property type="entry name" value="FTR_bsu"/>
</dbReference>
<evidence type="ECO:0000256" key="13">
    <source>
        <dbReference type="ARBA" id="ARBA00048150"/>
    </source>
</evidence>
<dbReference type="eggNOG" id="COG4802">
    <property type="taxonomic scope" value="Bacteria"/>
</dbReference>
<dbReference type="GO" id="GO:0051539">
    <property type="term" value="F:4 iron, 4 sulfur cluster binding"/>
    <property type="evidence" value="ECO:0007669"/>
    <property type="project" value="UniProtKB-KW"/>
</dbReference>
<evidence type="ECO:0000256" key="6">
    <source>
        <dbReference type="ARBA" id="ARBA00022723"/>
    </source>
</evidence>
<dbReference type="RefSeq" id="WP_012674914.1">
    <property type="nucleotide sequence ID" value="NC_012438.1"/>
</dbReference>